<evidence type="ECO:0000256" key="2">
    <source>
        <dbReference type="SAM" id="SignalP"/>
    </source>
</evidence>
<evidence type="ECO:0000256" key="1">
    <source>
        <dbReference type="SAM" id="MobiDB-lite"/>
    </source>
</evidence>
<comment type="caution">
    <text evidence="3">The sequence shown here is derived from an EMBL/GenBank/DDBJ whole genome shotgun (WGS) entry which is preliminary data.</text>
</comment>
<dbReference type="EMBL" id="DVLL01000016">
    <property type="protein sequence ID" value="HIT58896.1"/>
    <property type="molecule type" value="Genomic_DNA"/>
</dbReference>
<dbReference type="AlphaFoldDB" id="A0A9D1KKA8"/>
<protein>
    <recommendedName>
        <fullName evidence="5">Lipoprotein</fullName>
    </recommendedName>
</protein>
<accession>A0A9D1KKA8</accession>
<reference evidence="3" key="2">
    <citation type="journal article" date="2021" name="PeerJ">
        <title>Extensive microbial diversity within the chicken gut microbiome revealed by metagenomics and culture.</title>
        <authorList>
            <person name="Gilroy R."/>
            <person name="Ravi A."/>
            <person name="Getino M."/>
            <person name="Pursley I."/>
            <person name="Horton D.L."/>
            <person name="Alikhan N.F."/>
            <person name="Baker D."/>
            <person name="Gharbi K."/>
            <person name="Hall N."/>
            <person name="Watson M."/>
            <person name="Adriaenssens E.M."/>
            <person name="Foster-Nyarko E."/>
            <person name="Jarju S."/>
            <person name="Secka A."/>
            <person name="Antonio M."/>
            <person name="Oren A."/>
            <person name="Chaudhuri R.R."/>
            <person name="La Ragione R."/>
            <person name="Hildebrand F."/>
            <person name="Pallen M.J."/>
        </authorList>
    </citation>
    <scope>NUCLEOTIDE SEQUENCE</scope>
    <source>
        <strain evidence="3">CHK33-4379</strain>
    </source>
</reference>
<name>A0A9D1KKA8_9FIRM</name>
<reference evidence="3" key="1">
    <citation type="submission" date="2020-10" db="EMBL/GenBank/DDBJ databases">
        <authorList>
            <person name="Gilroy R."/>
        </authorList>
    </citation>
    <scope>NUCLEOTIDE SEQUENCE</scope>
    <source>
        <strain evidence="3">CHK33-4379</strain>
    </source>
</reference>
<keyword evidence="2" id="KW-0732">Signal</keyword>
<organism evidence="3 4">
    <name type="scientific">Candidatus Faeciplasma pullistercoris</name>
    <dbReference type="NCBI Taxonomy" id="2840800"/>
    <lineage>
        <taxon>Bacteria</taxon>
        <taxon>Bacillati</taxon>
        <taxon>Bacillota</taxon>
        <taxon>Clostridia</taxon>
        <taxon>Eubacteriales</taxon>
        <taxon>Oscillospiraceae</taxon>
        <taxon>Oscillospiraceae incertae sedis</taxon>
        <taxon>Candidatus Faeciplasma</taxon>
    </lineage>
</organism>
<evidence type="ECO:0000313" key="3">
    <source>
        <dbReference type="EMBL" id="HIT58896.1"/>
    </source>
</evidence>
<evidence type="ECO:0008006" key="5">
    <source>
        <dbReference type="Google" id="ProtNLM"/>
    </source>
</evidence>
<sequence>MKRIFTAALAALSCLTAVTLCGCAPGATDQRTLPKCFDCTAQIEFDGMVYETAMSRLSDGWWEVELTAPEAVKGLVFSVNGEDTEISFKGLHFTFDTSKFPVGSVVSLAIKSFDRLASLSLDVVSGEATDFASGEADGMTYSLTLDKNGTPLTLDLGDSGMKITFTSFEERQEEAPGEVTTAPEATTSAPEVTTLPGTSAADNITSSVPEPDWITGTAW</sequence>
<feature type="region of interest" description="Disordered" evidence="1">
    <location>
        <begin position="171"/>
        <end position="219"/>
    </location>
</feature>
<feature type="compositionally biased region" description="Low complexity" evidence="1">
    <location>
        <begin position="178"/>
        <end position="194"/>
    </location>
</feature>
<evidence type="ECO:0000313" key="4">
    <source>
        <dbReference type="Proteomes" id="UP000824136"/>
    </source>
</evidence>
<feature type="signal peptide" evidence="2">
    <location>
        <begin position="1"/>
        <end position="26"/>
    </location>
</feature>
<dbReference type="Proteomes" id="UP000824136">
    <property type="component" value="Unassembled WGS sequence"/>
</dbReference>
<proteinExistence type="predicted"/>
<gene>
    <name evidence="3" type="ORF">IAC39_04195</name>
</gene>
<feature type="chain" id="PRO_5039302273" description="Lipoprotein" evidence="2">
    <location>
        <begin position="27"/>
        <end position="219"/>
    </location>
</feature>
<feature type="compositionally biased region" description="Polar residues" evidence="1">
    <location>
        <begin position="195"/>
        <end position="208"/>
    </location>
</feature>
<dbReference type="PROSITE" id="PS51257">
    <property type="entry name" value="PROKAR_LIPOPROTEIN"/>
    <property type="match status" value="1"/>
</dbReference>